<dbReference type="InParanoid" id="A0A0C3NFK3"/>
<proteinExistence type="predicted"/>
<accession>A0A0C3NFK3</accession>
<sequence length="254" mass="28849">MIYSLPTKMLLLNVKAVLDRDMIKGACISKSSVLGVCDDAKTPYAILSHRWQDEVDYDEMTNLMKMEKGEREEVRRRNGYKKILASCEQVMKGDLDWLHTVLRVMDSDVRHLCIDIAGVSDDVAMSYEFLRREYVLERITERNDLSVGSVYPRGPLLVCRATSVREFVEQFPYLTLKAIKSIAEYHGLFLRQHLRRLVCMDALRAKNCKVRTVPCTGASTCGFIREKSRRCQGYSEGGNAGPTAAHNNGWTSAI</sequence>
<evidence type="ECO:0000313" key="2">
    <source>
        <dbReference type="Proteomes" id="UP000054217"/>
    </source>
</evidence>
<dbReference type="EMBL" id="KN832105">
    <property type="protein sequence ID" value="KIN94278.1"/>
    <property type="molecule type" value="Genomic_DNA"/>
</dbReference>
<reference evidence="1 2" key="1">
    <citation type="submission" date="2014-04" db="EMBL/GenBank/DDBJ databases">
        <authorList>
            <consortium name="DOE Joint Genome Institute"/>
            <person name="Kuo A."/>
            <person name="Kohler A."/>
            <person name="Costa M.D."/>
            <person name="Nagy L.G."/>
            <person name="Floudas D."/>
            <person name="Copeland A."/>
            <person name="Barry K.W."/>
            <person name="Cichocki N."/>
            <person name="Veneault-Fourrey C."/>
            <person name="LaButti K."/>
            <person name="Lindquist E.A."/>
            <person name="Lipzen A."/>
            <person name="Lundell T."/>
            <person name="Morin E."/>
            <person name="Murat C."/>
            <person name="Sun H."/>
            <person name="Tunlid A."/>
            <person name="Henrissat B."/>
            <person name="Grigoriev I.V."/>
            <person name="Hibbett D.S."/>
            <person name="Martin F."/>
            <person name="Nordberg H.P."/>
            <person name="Cantor M.N."/>
            <person name="Hua S.X."/>
        </authorList>
    </citation>
    <scope>NUCLEOTIDE SEQUENCE [LARGE SCALE GENOMIC DNA]</scope>
    <source>
        <strain evidence="1 2">Marx 270</strain>
    </source>
</reference>
<keyword evidence="2" id="KW-1185">Reference proteome</keyword>
<reference evidence="2" key="2">
    <citation type="submission" date="2015-01" db="EMBL/GenBank/DDBJ databases">
        <title>Evolutionary Origins and Diversification of the Mycorrhizal Mutualists.</title>
        <authorList>
            <consortium name="DOE Joint Genome Institute"/>
            <consortium name="Mycorrhizal Genomics Consortium"/>
            <person name="Kohler A."/>
            <person name="Kuo A."/>
            <person name="Nagy L.G."/>
            <person name="Floudas D."/>
            <person name="Copeland A."/>
            <person name="Barry K.W."/>
            <person name="Cichocki N."/>
            <person name="Veneault-Fourrey C."/>
            <person name="LaButti K."/>
            <person name="Lindquist E.A."/>
            <person name="Lipzen A."/>
            <person name="Lundell T."/>
            <person name="Morin E."/>
            <person name="Murat C."/>
            <person name="Riley R."/>
            <person name="Ohm R."/>
            <person name="Sun H."/>
            <person name="Tunlid A."/>
            <person name="Henrissat B."/>
            <person name="Grigoriev I.V."/>
            <person name="Hibbett D.S."/>
            <person name="Martin F."/>
        </authorList>
    </citation>
    <scope>NUCLEOTIDE SEQUENCE [LARGE SCALE GENOMIC DNA]</scope>
    <source>
        <strain evidence="2">Marx 270</strain>
    </source>
</reference>
<protein>
    <submittedName>
        <fullName evidence="1">Uncharacterized protein</fullName>
    </submittedName>
</protein>
<dbReference type="Proteomes" id="UP000054217">
    <property type="component" value="Unassembled WGS sequence"/>
</dbReference>
<dbReference type="HOGENOM" id="CLU_1094664_0_0_1"/>
<gene>
    <name evidence="1" type="ORF">M404DRAFT_35218</name>
</gene>
<dbReference type="AlphaFoldDB" id="A0A0C3NFK3"/>
<name>A0A0C3NFK3_PISTI</name>
<organism evidence="1 2">
    <name type="scientific">Pisolithus tinctorius Marx 270</name>
    <dbReference type="NCBI Taxonomy" id="870435"/>
    <lineage>
        <taxon>Eukaryota</taxon>
        <taxon>Fungi</taxon>
        <taxon>Dikarya</taxon>
        <taxon>Basidiomycota</taxon>
        <taxon>Agaricomycotina</taxon>
        <taxon>Agaricomycetes</taxon>
        <taxon>Agaricomycetidae</taxon>
        <taxon>Boletales</taxon>
        <taxon>Sclerodermatineae</taxon>
        <taxon>Pisolithaceae</taxon>
        <taxon>Pisolithus</taxon>
    </lineage>
</organism>
<evidence type="ECO:0000313" key="1">
    <source>
        <dbReference type="EMBL" id="KIN94278.1"/>
    </source>
</evidence>